<dbReference type="Proteomes" id="UP000465221">
    <property type="component" value="Unassembled WGS sequence"/>
</dbReference>
<evidence type="ECO:0000313" key="2">
    <source>
        <dbReference type="Proteomes" id="UP000465221"/>
    </source>
</evidence>
<sequence length="455" mass="51763">MFQTRSSHRISAANPVRNLDGMDHDRCSALHNEILYRGWVGSGRRSDELPSQTWWDYNAPPRDTLNRLSPSLVAFLKQARFLPYEENLDYSFFYFVAGLVNSEGLLSVSERGAYLDNERFVFLYYATAYKAGDQQGIFFDQATSTAAFVGDLADITAMCERGWGWKPLEVILDAYLEMIDEGKIFTALDGQASEECEFLESFPPWRIRAFSDTDLEKSVSSMRRLLDAIETRLPAQKPPKGGKTLQWCDLLDQEFLPTSSFAYQFLTRVAAWSIPIKYIAPGIYLPSKPDQQPYQSSQSEPEGMHLRIFHIDGLGDQYPSWTPLNESSTVPAGLYLGQIVPRTNTAFGDGCVLVLPYGLGAHGWARKSDGEQVGINPESEHPIPTNRSFELYQSGFTGFTDLREVQLWKVLQSWAERVEQGDWDVDEYGVRAGIEKFKDADTETHWRKYWIPPSW</sequence>
<dbReference type="AlphaFoldDB" id="A0A8H3RQ36"/>
<proteinExistence type="predicted"/>
<reference evidence="1 2" key="1">
    <citation type="submission" date="2020-01" db="EMBL/GenBank/DDBJ databases">
        <title>Draft genome sequence of Aspergillus udagawae IFM 46972.</title>
        <authorList>
            <person name="Takahashi H."/>
            <person name="Yaguchi T."/>
        </authorList>
    </citation>
    <scope>NUCLEOTIDE SEQUENCE [LARGE SCALE GENOMIC DNA]</scope>
    <source>
        <strain evidence="1 2">IFM 46972</strain>
    </source>
</reference>
<organism evidence="1 2">
    <name type="scientific">Aspergillus udagawae</name>
    <dbReference type="NCBI Taxonomy" id="91492"/>
    <lineage>
        <taxon>Eukaryota</taxon>
        <taxon>Fungi</taxon>
        <taxon>Dikarya</taxon>
        <taxon>Ascomycota</taxon>
        <taxon>Pezizomycotina</taxon>
        <taxon>Eurotiomycetes</taxon>
        <taxon>Eurotiomycetidae</taxon>
        <taxon>Eurotiales</taxon>
        <taxon>Aspergillaceae</taxon>
        <taxon>Aspergillus</taxon>
        <taxon>Aspergillus subgen. Fumigati</taxon>
    </lineage>
</organism>
<gene>
    <name evidence="1" type="ORF">IFM46972_03995</name>
</gene>
<protein>
    <submittedName>
        <fullName evidence="1">Uncharacterized protein</fullName>
    </submittedName>
</protein>
<accession>A0A8H3RQ36</accession>
<evidence type="ECO:0000313" key="1">
    <source>
        <dbReference type="EMBL" id="GFF33753.1"/>
    </source>
</evidence>
<comment type="caution">
    <text evidence="1">The sequence shown here is derived from an EMBL/GenBank/DDBJ whole genome shotgun (WGS) entry which is preliminary data.</text>
</comment>
<dbReference type="EMBL" id="BLKC01000022">
    <property type="protein sequence ID" value="GFF33753.1"/>
    <property type="molecule type" value="Genomic_DNA"/>
</dbReference>
<name>A0A8H3RQ36_9EURO</name>